<reference evidence="2 3" key="1">
    <citation type="journal article" date="2011" name="Nat. Biotechnol.">
        <title>Comparative genomic analysis of the thermophilic biomass-degrading fungi Myceliophthora thermophila and Thielavia terrestris.</title>
        <authorList>
            <person name="Berka R.M."/>
            <person name="Grigoriev I.V."/>
            <person name="Otillar R."/>
            <person name="Salamov A."/>
            <person name="Grimwood J."/>
            <person name="Reid I."/>
            <person name="Ishmael N."/>
            <person name="John T."/>
            <person name="Darmond C."/>
            <person name="Moisan M.-C."/>
            <person name="Henrissat B."/>
            <person name="Coutinho P.M."/>
            <person name="Lombard V."/>
            <person name="Natvig D.O."/>
            <person name="Lindquist E."/>
            <person name="Schmutz J."/>
            <person name="Lucas S."/>
            <person name="Harris P."/>
            <person name="Powlowski J."/>
            <person name="Bellemare A."/>
            <person name="Taylor D."/>
            <person name="Butler G."/>
            <person name="de Vries R.P."/>
            <person name="Allijn I.E."/>
            <person name="van den Brink J."/>
            <person name="Ushinsky S."/>
            <person name="Storms R."/>
            <person name="Powell A.J."/>
            <person name="Paulsen I.T."/>
            <person name="Elbourne L.D.H."/>
            <person name="Baker S.E."/>
            <person name="Magnuson J."/>
            <person name="LaBoissiere S."/>
            <person name="Clutterbuck A.J."/>
            <person name="Martinez D."/>
            <person name="Wogulis M."/>
            <person name="de Leon A.L."/>
            <person name="Rey M.W."/>
            <person name="Tsang A."/>
        </authorList>
    </citation>
    <scope>NUCLEOTIDE SEQUENCE [LARGE SCALE GENOMIC DNA]</scope>
    <source>
        <strain evidence="3">ATCC 42464 / BCRC 31852 / DSM 1799</strain>
    </source>
</reference>
<dbReference type="InParanoid" id="G2QP19"/>
<organism evidence="2 3">
    <name type="scientific">Thermothelomyces thermophilus (strain ATCC 42464 / BCRC 31852 / DSM 1799)</name>
    <name type="common">Sporotrichum thermophile</name>
    <dbReference type="NCBI Taxonomy" id="573729"/>
    <lineage>
        <taxon>Eukaryota</taxon>
        <taxon>Fungi</taxon>
        <taxon>Dikarya</taxon>
        <taxon>Ascomycota</taxon>
        <taxon>Pezizomycotina</taxon>
        <taxon>Sordariomycetes</taxon>
        <taxon>Sordariomycetidae</taxon>
        <taxon>Sordariales</taxon>
        <taxon>Chaetomiaceae</taxon>
        <taxon>Thermothelomyces</taxon>
    </lineage>
</organism>
<dbReference type="RefSeq" id="XP_003666585.1">
    <property type="nucleotide sequence ID" value="XM_003666537.1"/>
</dbReference>
<proteinExistence type="predicted"/>
<protein>
    <submittedName>
        <fullName evidence="2">Uncharacterized protein</fullName>
    </submittedName>
</protein>
<name>G2QP19_THET4</name>
<evidence type="ECO:0000256" key="1">
    <source>
        <dbReference type="SAM" id="MobiDB-lite"/>
    </source>
</evidence>
<evidence type="ECO:0000313" key="3">
    <source>
        <dbReference type="Proteomes" id="UP000007322"/>
    </source>
</evidence>
<dbReference type="KEGG" id="mtm:MYCTH_2130506"/>
<feature type="region of interest" description="Disordered" evidence="1">
    <location>
        <begin position="179"/>
        <end position="218"/>
    </location>
</feature>
<dbReference type="Proteomes" id="UP000007322">
    <property type="component" value="Chromosome 7"/>
</dbReference>
<keyword evidence="3" id="KW-1185">Reference proteome</keyword>
<accession>G2QP19</accession>
<dbReference type="AlphaFoldDB" id="G2QP19"/>
<gene>
    <name evidence="2" type="ORF">MYCTH_2130506</name>
</gene>
<evidence type="ECO:0000313" key="2">
    <source>
        <dbReference type="EMBL" id="AEO61340.1"/>
    </source>
</evidence>
<dbReference type="EMBL" id="CP003008">
    <property type="protein sequence ID" value="AEO61340.1"/>
    <property type="molecule type" value="Genomic_DNA"/>
</dbReference>
<dbReference type="HOGENOM" id="CLU_1166537_0_0_1"/>
<dbReference type="GeneID" id="11506558"/>
<dbReference type="VEuPathDB" id="FungiDB:MYCTH_2130506"/>
<sequence length="238" mass="24840">MAFCLRARPGRLPMGERVRRELMRSVDHAPAVAVAVRVVATLPVGGDPGSSRYRVTNPKLGRGGLAEVVHRVDLERATPGAGASSGSRKNRHSHLVVGRISGPKGGGGAMAVGHGAAPFIVASQERTWFEETRAASPSCFEWREEGAVSREFYVAGLEEHVYGCRDNYFSDITIASTTTTTTTASRMSRPTGSPDEEGSGPTTTSGAAPEPTGRPDGAAHRAAPVLLAAGGLVAVLLV</sequence>